<evidence type="ECO:0000256" key="1">
    <source>
        <dbReference type="SAM" id="Coils"/>
    </source>
</evidence>
<feature type="coiled-coil region" evidence="1">
    <location>
        <begin position="206"/>
        <end position="233"/>
    </location>
</feature>
<protein>
    <submittedName>
        <fullName evidence="3">Uncharacterized protein</fullName>
    </submittedName>
</protein>
<evidence type="ECO:0000256" key="2">
    <source>
        <dbReference type="SAM" id="MobiDB-lite"/>
    </source>
</evidence>
<name>A0AAD1UGF8_EUPCR</name>
<proteinExistence type="predicted"/>
<organism evidence="3 4">
    <name type="scientific">Euplotes crassus</name>
    <dbReference type="NCBI Taxonomy" id="5936"/>
    <lineage>
        <taxon>Eukaryota</taxon>
        <taxon>Sar</taxon>
        <taxon>Alveolata</taxon>
        <taxon>Ciliophora</taxon>
        <taxon>Intramacronucleata</taxon>
        <taxon>Spirotrichea</taxon>
        <taxon>Hypotrichia</taxon>
        <taxon>Euplotida</taxon>
        <taxon>Euplotidae</taxon>
        <taxon>Moneuplotes</taxon>
    </lineage>
</organism>
<gene>
    <name evidence="3" type="ORF">ECRASSUSDP1_LOCUS7488</name>
</gene>
<feature type="compositionally biased region" description="Basic residues" evidence="2">
    <location>
        <begin position="13"/>
        <end position="28"/>
    </location>
</feature>
<keyword evidence="1" id="KW-0175">Coiled coil</keyword>
<accession>A0AAD1UGF8</accession>
<feature type="region of interest" description="Disordered" evidence="2">
    <location>
        <begin position="332"/>
        <end position="391"/>
    </location>
</feature>
<dbReference type="AlphaFoldDB" id="A0AAD1UGF8"/>
<feature type="compositionally biased region" description="Basic and acidic residues" evidence="2">
    <location>
        <begin position="332"/>
        <end position="342"/>
    </location>
</feature>
<evidence type="ECO:0000313" key="3">
    <source>
        <dbReference type="EMBL" id="CAI2366217.1"/>
    </source>
</evidence>
<evidence type="ECO:0000313" key="4">
    <source>
        <dbReference type="Proteomes" id="UP001295684"/>
    </source>
</evidence>
<comment type="caution">
    <text evidence="3">The sequence shown here is derived from an EMBL/GenBank/DDBJ whole genome shotgun (WGS) entry which is preliminary data.</text>
</comment>
<feature type="compositionally biased region" description="Polar residues" evidence="2">
    <location>
        <begin position="364"/>
        <end position="374"/>
    </location>
</feature>
<dbReference type="Proteomes" id="UP001295684">
    <property type="component" value="Unassembled WGS sequence"/>
</dbReference>
<feature type="compositionally biased region" description="Basic residues" evidence="2">
    <location>
        <begin position="126"/>
        <end position="148"/>
    </location>
</feature>
<dbReference type="EMBL" id="CAMPGE010007297">
    <property type="protein sequence ID" value="CAI2366217.1"/>
    <property type="molecule type" value="Genomic_DNA"/>
</dbReference>
<feature type="compositionally biased region" description="Acidic residues" evidence="2">
    <location>
        <begin position="382"/>
        <end position="391"/>
    </location>
</feature>
<feature type="compositionally biased region" description="Basic and acidic residues" evidence="2">
    <location>
        <begin position="180"/>
        <end position="193"/>
    </location>
</feature>
<feature type="region of interest" description="Disordered" evidence="2">
    <location>
        <begin position="1"/>
        <end position="197"/>
    </location>
</feature>
<sequence length="391" mass="45405">MAGKRSQSQNLKKNTKPKKKNTRKKKKSNSANKKTDIKQQKLQFQPLQKIKEVTENSEAGSKRRPTSSSSKRRSSSAGVHLTETCQKSKMKKILKKNNYNNDDEETKMSGYNADIDSSNKNDNVKSKGKKTLTKRSKKLQGAKKKNKPQKISMKDLKDFDPYKTPCNSSGVKDPIEEDEEGKKSPDSLLKELDNIPSFNPHNYSNVKEYLREYNTYQKTKEVLEEIKERQNAKFYTKTKKAVYSNLEDAYNDFLKGNITHLQYEEFKKIYQKRKSVCELQDKTHKDYVILDKANKQKKTLGDYFSTNTSKMNMEQRKKLRKMMTKDLNFRESKDPLVKDKIGQQKTARKTGVTKPQSIKELETNENISPNQQKMSKGRESDFDSIEELLNN</sequence>
<keyword evidence="4" id="KW-1185">Reference proteome</keyword>
<feature type="compositionally biased region" description="Basic residues" evidence="2">
    <location>
        <begin position="62"/>
        <end position="74"/>
    </location>
</feature>
<feature type="compositionally biased region" description="Basic and acidic residues" evidence="2">
    <location>
        <begin position="152"/>
        <end position="161"/>
    </location>
</feature>
<reference evidence="3" key="1">
    <citation type="submission" date="2023-07" db="EMBL/GenBank/DDBJ databases">
        <authorList>
            <consortium name="AG Swart"/>
            <person name="Singh M."/>
            <person name="Singh A."/>
            <person name="Seah K."/>
            <person name="Emmerich C."/>
        </authorList>
    </citation>
    <scope>NUCLEOTIDE SEQUENCE</scope>
    <source>
        <strain evidence="3">DP1</strain>
    </source>
</reference>